<evidence type="ECO:0000313" key="2">
    <source>
        <dbReference type="EMBL" id="QIG55797.1"/>
    </source>
</evidence>
<evidence type="ECO:0000256" key="1">
    <source>
        <dbReference type="SAM" id="SignalP"/>
    </source>
</evidence>
<keyword evidence="1" id="KW-0732">Signal</keyword>
<feature type="signal peptide" evidence="1">
    <location>
        <begin position="1"/>
        <end position="24"/>
    </location>
</feature>
<dbReference type="EMBL" id="MK947387">
    <property type="protein sequence ID" value="QIG55797.1"/>
    <property type="molecule type" value="mRNA"/>
</dbReference>
<gene>
    <name evidence="2" type="primary">MorA</name>
</gene>
<accession>A0A858E6Q4</accession>
<protein>
    <submittedName>
        <fullName evidence="2">Moroidin</fullName>
    </submittedName>
</protein>
<organism evidence="2">
    <name type="scientific">Dendrocnide moroides</name>
    <name type="common">Gympie stinging tree</name>
    <name type="synonym">Laportea moroides</name>
    <dbReference type="NCBI Taxonomy" id="1842752"/>
    <lineage>
        <taxon>Eukaryota</taxon>
        <taxon>Viridiplantae</taxon>
        <taxon>Streptophyta</taxon>
        <taxon>Embryophyta</taxon>
        <taxon>Tracheophyta</taxon>
        <taxon>Spermatophyta</taxon>
        <taxon>Magnoliopsida</taxon>
        <taxon>eudicotyledons</taxon>
        <taxon>Gunneridae</taxon>
        <taxon>Pentapetalae</taxon>
        <taxon>rosids</taxon>
        <taxon>fabids</taxon>
        <taxon>Rosales</taxon>
        <taxon>Urticaceae</taxon>
        <taxon>Dendrocnide</taxon>
    </lineage>
</organism>
<proteinExistence type="evidence at transcript level"/>
<sequence length="134" mass="15190">MKSSSAIVGALLLLLLHSWGTAEARKDPGTNFQSVVKEKDQTLPEAIRDLFVSKKKWGDNLELEPFQLLVWRGHAADKPAEATEDIPAETDQQNIVIKKEETMPEAIKDLFVSNKKWGENIELEPFQLLVWRGH</sequence>
<feature type="chain" id="PRO_5032989292" evidence="1">
    <location>
        <begin position="25"/>
        <end position="134"/>
    </location>
</feature>
<name>A0A858E6Q4_DENMD</name>
<dbReference type="AlphaFoldDB" id="A0A858E6Q4"/>
<reference evidence="2" key="1">
    <citation type="submission" date="2019-05" db="EMBL/GenBank/DDBJ databases">
        <authorList>
            <person name="Kersten R.D."/>
            <person name="Weng J.-K."/>
        </authorList>
    </citation>
    <scope>NUCLEOTIDE SEQUENCE</scope>
</reference>